<dbReference type="Proteomes" id="UP000186917">
    <property type="component" value="Unassembled WGS sequence"/>
</dbReference>
<feature type="transmembrane region" description="Helical" evidence="1">
    <location>
        <begin position="283"/>
        <end position="305"/>
    </location>
</feature>
<evidence type="ECO:0000313" key="2">
    <source>
        <dbReference type="EMBL" id="SIT30911.1"/>
    </source>
</evidence>
<dbReference type="STRING" id="477680.SAMN05421788_11019"/>
<feature type="transmembrane region" description="Helical" evidence="1">
    <location>
        <begin position="21"/>
        <end position="44"/>
    </location>
</feature>
<feature type="transmembrane region" description="Helical" evidence="1">
    <location>
        <begin position="50"/>
        <end position="70"/>
    </location>
</feature>
<keyword evidence="1" id="KW-0472">Membrane</keyword>
<name>A0A1N7R725_9BACT</name>
<sequence length="537" mass="62029">MMAMTNQSRQLDAQKLKKFNFLALFNRWTTILLAVAAVFQMVFFPSVANFFAVVTCMFGWWVTVRSILLRSIVERYPLSTLTVMSYSLRQFHFPMMFTLLDAHPVIYNLNTPYEVFTHSLIGIFVLSLAHLTYRFLLERYTYFFNRIQRAMVWARLFDSPSNQQVWLIGMGGLMAMFYVYFYSPSVGNEVSGAGNKFIQGLIPFTYAPFYILLNHLHGSDRKVTKKNVIHLTLFTIALFLVSLGRNSRGAFMFGFTALGFGYFMGLLMGVYIPKFFTRRNIMIGFVVLWLLTGPLADIATAMVVVRKYRHDIDRLELLKLTYETFLDKEQLEEYENMSAAPKPVGGWDEHYLDNIFLSRFCNMKMNDASLEIADKLGGIDPVVTQYAIERPMAVFPDPIMKALHININKEVVNSYSSGDFLYDRVGGANALGGFRVGHFAGFGMASFGWWYLLLLYIVIIPAFFLWDTFVIRTRNSQFKSIFSFIALISLTTIFLYISFENVLYVVVFVIRGWIQMVLLYLFFFHASRLITRILKNS</sequence>
<feature type="transmembrane region" description="Helical" evidence="1">
    <location>
        <begin position="503"/>
        <end position="523"/>
    </location>
</feature>
<keyword evidence="3" id="KW-1185">Reference proteome</keyword>
<keyword evidence="1" id="KW-1133">Transmembrane helix</keyword>
<dbReference type="EMBL" id="FTOR01000010">
    <property type="protein sequence ID" value="SIT30911.1"/>
    <property type="molecule type" value="Genomic_DNA"/>
</dbReference>
<feature type="transmembrane region" description="Helical" evidence="1">
    <location>
        <begin position="448"/>
        <end position="466"/>
    </location>
</feature>
<protein>
    <recommendedName>
        <fullName evidence="4">O-antigen polysaccharide polymerase Wzy</fullName>
    </recommendedName>
</protein>
<keyword evidence="1" id="KW-0812">Transmembrane</keyword>
<feature type="transmembrane region" description="Helical" evidence="1">
    <location>
        <begin position="228"/>
        <end position="244"/>
    </location>
</feature>
<evidence type="ECO:0000256" key="1">
    <source>
        <dbReference type="SAM" id="Phobius"/>
    </source>
</evidence>
<feature type="transmembrane region" description="Helical" evidence="1">
    <location>
        <begin position="115"/>
        <end position="136"/>
    </location>
</feature>
<feature type="transmembrane region" description="Helical" evidence="1">
    <location>
        <begin position="165"/>
        <end position="182"/>
    </location>
</feature>
<proteinExistence type="predicted"/>
<feature type="transmembrane region" description="Helical" evidence="1">
    <location>
        <begin position="478"/>
        <end position="497"/>
    </location>
</feature>
<feature type="transmembrane region" description="Helical" evidence="1">
    <location>
        <begin position="197"/>
        <end position="216"/>
    </location>
</feature>
<evidence type="ECO:0000313" key="3">
    <source>
        <dbReference type="Proteomes" id="UP000186917"/>
    </source>
</evidence>
<dbReference type="AlphaFoldDB" id="A0A1N7R725"/>
<gene>
    <name evidence="2" type="ORF">SAMN05421788_11019</name>
</gene>
<organism evidence="2 3">
    <name type="scientific">Filimonas lacunae</name>
    <dbReference type="NCBI Taxonomy" id="477680"/>
    <lineage>
        <taxon>Bacteria</taxon>
        <taxon>Pseudomonadati</taxon>
        <taxon>Bacteroidota</taxon>
        <taxon>Chitinophagia</taxon>
        <taxon>Chitinophagales</taxon>
        <taxon>Chitinophagaceae</taxon>
        <taxon>Filimonas</taxon>
    </lineage>
</organism>
<feature type="transmembrane region" description="Helical" evidence="1">
    <location>
        <begin position="250"/>
        <end position="271"/>
    </location>
</feature>
<accession>A0A1N7R725</accession>
<reference evidence="3" key="1">
    <citation type="submission" date="2017-01" db="EMBL/GenBank/DDBJ databases">
        <authorList>
            <person name="Varghese N."/>
            <person name="Submissions S."/>
        </authorList>
    </citation>
    <scope>NUCLEOTIDE SEQUENCE [LARGE SCALE GENOMIC DNA]</scope>
    <source>
        <strain evidence="3">DSM 21054</strain>
    </source>
</reference>
<evidence type="ECO:0008006" key="4">
    <source>
        <dbReference type="Google" id="ProtNLM"/>
    </source>
</evidence>